<sequence length="100" mass="11075">MKADGTLGYLSPVLPVDRGFVARAEEGRAPDARFRFAEPCIRGGCGYWTGSACSLIDSLLEETTDGEDRLPRCGIRRACRWFHQRGPQACQICPLVTRTN</sequence>
<dbReference type="OrthoDB" id="571920at2"/>
<organism evidence="1 2">
    <name type="scientific">Actinomadura geliboluensis</name>
    <dbReference type="NCBI Taxonomy" id="882440"/>
    <lineage>
        <taxon>Bacteria</taxon>
        <taxon>Bacillati</taxon>
        <taxon>Actinomycetota</taxon>
        <taxon>Actinomycetes</taxon>
        <taxon>Streptosporangiales</taxon>
        <taxon>Thermomonosporaceae</taxon>
        <taxon>Actinomadura</taxon>
    </lineage>
</organism>
<gene>
    <name evidence="1" type="ORF">ETD96_42500</name>
</gene>
<evidence type="ECO:0000313" key="1">
    <source>
        <dbReference type="EMBL" id="TMR25715.1"/>
    </source>
</evidence>
<comment type="caution">
    <text evidence="1">The sequence shown here is derived from an EMBL/GenBank/DDBJ whole genome shotgun (WGS) entry which is preliminary data.</text>
</comment>
<evidence type="ECO:0000313" key="2">
    <source>
        <dbReference type="Proteomes" id="UP000305238"/>
    </source>
</evidence>
<proteinExistence type="predicted"/>
<protein>
    <submittedName>
        <fullName evidence="1">Uncharacterized protein</fullName>
    </submittedName>
</protein>
<name>A0A5S4FY43_9ACTN</name>
<reference evidence="1 2" key="1">
    <citation type="submission" date="2019-05" db="EMBL/GenBank/DDBJ databases">
        <title>Draft genome sequence of Actinomadura geliboluensis A8036.</title>
        <authorList>
            <person name="Saricaoglu S."/>
            <person name="Isik K."/>
        </authorList>
    </citation>
    <scope>NUCLEOTIDE SEQUENCE [LARGE SCALE GENOMIC DNA]</scope>
    <source>
        <strain evidence="1 2">A8036</strain>
    </source>
</reference>
<keyword evidence="2" id="KW-1185">Reference proteome</keyword>
<dbReference type="EMBL" id="VCKZ01000619">
    <property type="protein sequence ID" value="TMR25715.1"/>
    <property type="molecule type" value="Genomic_DNA"/>
</dbReference>
<dbReference type="AlphaFoldDB" id="A0A5S4FY43"/>
<accession>A0A5S4FY43</accession>
<dbReference type="Proteomes" id="UP000305238">
    <property type="component" value="Unassembled WGS sequence"/>
</dbReference>